<sequence length="143" mass="16775">MVLGIMMRKWSHRFYWKIFFVPWGDTRFYQFPDALSNWSELTCTSLEIKNVNSLDQQLGRPVMISLYDSEDKQPPVNVLIPPYCKPVYFRFFIGHEDLAHRTVKHRAKNHFIGYTDGCNRNMIAVDDSTGVVYGGIINYMDNQ</sequence>
<protein>
    <submittedName>
        <fullName evidence="1">Uncharacterized protein</fullName>
    </submittedName>
</protein>
<organism evidence="1">
    <name type="scientific">viral metagenome</name>
    <dbReference type="NCBI Taxonomy" id="1070528"/>
    <lineage>
        <taxon>unclassified sequences</taxon>
        <taxon>metagenomes</taxon>
        <taxon>organismal metagenomes</taxon>
    </lineage>
</organism>
<dbReference type="EMBL" id="MT141446">
    <property type="protein sequence ID" value="QJA61580.1"/>
    <property type="molecule type" value="Genomic_DNA"/>
</dbReference>
<accession>A0A6M3IVR6</accession>
<reference evidence="1" key="1">
    <citation type="submission" date="2020-03" db="EMBL/GenBank/DDBJ databases">
        <title>The deep terrestrial virosphere.</title>
        <authorList>
            <person name="Holmfeldt K."/>
            <person name="Nilsson E."/>
            <person name="Simone D."/>
            <person name="Lopez-Fernandez M."/>
            <person name="Wu X."/>
            <person name="de Brujin I."/>
            <person name="Lundin D."/>
            <person name="Andersson A."/>
            <person name="Bertilsson S."/>
            <person name="Dopson M."/>
        </authorList>
    </citation>
    <scope>NUCLEOTIDE SEQUENCE</scope>
    <source>
        <strain evidence="1">MM415B00915</strain>
    </source>
</reference>
<name>A0A6M3IVR6_9ZZZZ</name>
<gene>
    <name evidence="1" type="ORF">MM415B00915_0004</name>
</gene>
<dbReference type="AlphaFoldDB" id="A0A6M3IVR6"/>
<evidence type="ECO:0000313" key="1">
    <source>
        <dbReference type="EMBL" id="QJA61580.1"/>
    </source>
</evidence>
<proteinExistence type="predicted"/>